<dbReference type="Proteomes" id="UP000515789">
    <property type="component" value="Chromosome"/>
</dbReference>
<reference evidence="1 2" key="1">
    <citation type="submission" date="2019-04" db="EMBL/GenBank/DDBJ databases">
        <authorList>
            <person name="Schori C."/>
            <person name="Ahrens C."/>
        </authorList>
    </citation>
    <scope>NUCLEOTIDE SEQUENCE [LARGE SCALE GENOMIC DNA]</scope>
    <source>
        <strain evidence="1 2">DSM 2950</strain>
    </source>
</reference>
<evidence type="ECO:0000313" key="2">
    <source>
        <dbReference type="Proteomes" id="UP000515789"/>
    </source>
</evidence>
<proteinExistence type="predicted"/>
<dbReference type="AlphaFoldDB" id="A0A7G5MR36"/>
<evidence type="ECO:0000313" key="1">
    <source>
        <dbReference type="EMBL" id="QMW77079.1"/>
    </source>
</evidence>
<protein>
    <submittedName>
        <fullName evidence="1">Uncharacterized protein</fullName>
    </submittedName>
</protein>
<sequence>MFDLDNQKEQEINRIVTILKQIDLPDILLLTRDANTLLLRQQEVSRQEDILDKKVTTDRKAG</sequence>
<name>A0A7G5MR36_9FIRM</name>
<organism evidence="1 2">
    <name type="scientific">Blautia producta</name>
    <dbReference type="NCBI Taxonomy" id="33035"/>
    <lineage>
        <taxon>Bacteria</taxon>
        <taxon>Bacillati</taxon>
        <taxon>Bacillota</taxon>
        <taxon>Clostridia</taxon>
        <taxon>Lachnospirales</taxon>
        <taxon>Lachnospiraceae</taxon>
        <taxon>Blautia</taxon>
    </lineage>
</organism>
<dbReference type="GeneID" id="75052201"/>
<accession>A0A7G5MR36</accession>
<dbReference type="RefSeq" id="WP_018597929.1">
    <property type="nucleotide sequence ID" value="NZ_CABLBP010000067.1"/>
</dbReference>
<gene>
    <name evidence="1" type="ORF">E5259_05380</name>
</gene>
<dbReference type="EMBL" id="CP039126">
    <property type="protein sequence ID" value="QMW77079.1"/>
    <property type="molecule type" value="Genomic_DNA"/>
</dbReference>